<dbReference type="RefSeq" id="WP_169160460.1">
    <property type="nucleotide sequence ID" value="NZ_JABBFW010000006.1"/>
</dbReference>
<dbReference type="PRINTS" id="PR00070">
    <property type="entry name" value="DHFR"/>
</dbReference>
<evidence type="ECO:0000256" key="8">
    <source>
        <dbReference type="PIRNR" id="PIRNR000194"/>
    </source>
</evidence>
<evidence type="ECO:0000313" key="11">
    <source>
        <dbReference type="EMBL" id="NML15564.1"/>
    </source>
</evidence>
<dbReference type="SUPFAM" id="SSF53597">
    <property type="entry name" value="Dihydrofolate reductase-like"/>
    <property type="match status" value="1"/>
</dbReference>
<comment type="pathway">
    <text evidence="1 8">Cofactor biosynthesis; tetrahydrofolate biosynthesis; 5,6,7,8-tetrahydrofolate from 7,8-dihydrofolate: step 1/1.</text>
</comment>
<gene>
    <name evidence="11" type="ORF">HHL10_11350</name>
</gene>
<organism evidence="11 12">
    <name type="scientific">Azohydromonas caseinilytica</name>
    <dbReference type="NCBI Taxonomy" id="2728836"/>
    <lineage>
        <taxon>Bacteria</taxon>
        <taxon>Pseudomonadati</taxon>
        <taxon>Pseudomonadota</taxon>
        <taxon>Betaproteobacteria</taxon>
        <taxon>Burkholderiales</taxon>
        <taxon>Sphaerotilaceae</taxon>
        <taxon>Azohydromonas</taxon>
    </lineage>
</organism>
<keyword evidence="12" id="KW-1185">Reference proteome</keyword>
<reference evidence="11 12" key="1">
    <citation type="submission" date="2020-04" db="EMBL/GenBank/DDBJ databases">
        <title>Azohydromonas sp. isolated from soil.</title>
        <authorList>
            <person name="Dahal R.H."/>
        </authorList>
    </citation>
    <scope>NUCLEOTIDE SEQUENCE [LARGE SCALE GENOMIC DNA]</scope>
    <source>
        <strain evidence="11 12">G-1-1-14</strain>
    </source>
</reference>
<evidence type="ECO:0000256" key="9">
    <source>
        <dbReference type="RuleBase" id="RU004474"/>
    </source>
</evidence>
<proteinExistence type="inferred from homology"/>
<dbReference type="CDD" id="cd00209">
    <property type="entry name" value="DHFR"/>
    <property type="match status" value="1"/>
</dbReference>
<evidence type="ECO:0000256" key="3">
    <source>
        <dbReference type="ARBA" id="ARBA00012856"/>
    </source>
</evidence>
<dbReference type="GO" id="GO:0046655">
    <property type="term" value="P:folic acid metabolic process"/>
    <property type="evidence" value="ECO:0007669"/>
    <property type="project" value="TreeGrafter"/>
</dbReference>
<dbReference type="GO" id="GO:0070401">
    <property type="term" value="F:NADP+ binding"/>
    <property type="evidence" value="ECO:0007669"/>
    <property type="project" value="UniProtKB-ARBA"/>
</dbReference>
<dbReference type="FunFam" id="3.40.430.10:FF:000001">
    <property type="entry name" value="Dihydrofolate reductase"/>
    <property type="match status" value="1"/>
</dbReference>
<evidence type="ECO:0000256" key="2">
    <source>
        <dbReference type="ARBA" id="ARBA00009539"/>
    </source>
</evidence>
<evidence type="ECO:0000259" key="10">
    <source>
        <dbReference type="PROSITE" id="PS51330"/>
    </source>
</evidence>
<dbReference type="PROSITE" id="PS00075">
    <property type="entry name" value="DHFR_1"/>
    <property type="match status" value="1"/>
</dbReference>
<dbReference type="InterPro" id="IPR001796">
    <property type="entry name" value="DHFR_dom"/>
</dbReference>
<dbReference type="GO" id="GO:0006730">
    <property type="term" value="P:one-carbon metabolic process"/>
    <property type="evidence" value="ECO:0007669"/>
    <property type="project" value="UniProtKB-KW"/>
</dbReference>
<comment type="similarity">
    <text evidence="2 8 9">Belongs to the dihydrofolate reductase family.</text>
</comment>
<dbReference type="EC" id="1.5.1.3" evidence="3 8"/>
<protein>
    <recommendedName>
        <fullName evidence="3 8">Dihydrofolate reductase</fullName>
        <ecNumber evidence="3 8">1.5.1.3</ecNumber>
    </recommendedName>
</protein>
<dbReference type="UniPathway" id="UPA00077">
    <property type="reaction ID" value="UER00158"/>
</dbReference>
<dbReference type="InterPro" id="IPR012259">
    <property type="entry name" value="DHFR"/>
</dbReference>
<evidence type="ECO:0000256" key="5">
    <source>
        <dbReference type="ARBA" id="ARBA00022857"/>
    </source>
</evidence>
<evidence type="ECO:0000256" key="1">
    <source>
        <dbReference type="ARBA" id="ARBA00004903"/>
    </source>
</evidence>
<comment type="caution">
    <text evidence="11">The sequence shown here is derived from an EMBL/GenBank/DDBJ whole genome shotgun (WGS) entry which is preliminary data.</text>
</comment>
<keyword evidence="4 8" id="KW-0554">One-carbon metabolism</keyword>
<feature type="domain" description="DHFR" evidence="10">
    <location>
        <begin position="2"/>
        <end position="163"/>
    </location>
</feature>
<evidence type="ECO:0000256" key="4">
    <source>
        <dbReference type="ARBA" id="ARBA00022563"/>
    </source>
</evidence>
<comment type="function">
    <text evidence="7 8">Key enzyme in folate metabolism. Catalyzes an essential reaction for de novo glycine and purine synthesis, and for DNA precursor synthesis.</text>
</comment>
<dbReference type="GO" id="GO:0046654">
    <property type="term" value="P:tetrahydrofolate biosynthetic process"/>
    <property type="evidence" value="ECO:0007669"/>
    <property type="project" value="UniProtKB-UniPathway"/>
</dbReference>
<keyword evidence="6 8" id="KW-0560">Oxidoreductase</keyword>
<dbReference type="EMBL" id="JABBFW010000006">
    <property type="protein sequence ID" value="NML15564.1"/>
    <property type="molecule type" value="Genomic_DNA"/>
</dbReference>
<dbReference type="PIRSF" id="PIRSF000194">
    <property type="entry name" value="DHFR"/>
    <property type="match status" value="1"/>
</dbReference>
<keyword evidence="5 8" id="KW-0521">NADP</keyword>
<evidence type="ECO:0000256" key="6">
    <source>
        <dbReference type="ARBA" id="ARBA00023002"/>
    </source>
</evidence>
<evidence type="ECO:0000313" key="12">
    <source>
        <dbReference type="Proteomes" id="UP000574067"/>
    </source>
</evidence>
<dbReference type="PROSITE" id="PS51330">
    <property type="entry name" value="DHFR_2"/>
    <property type="match status" value="1"/>
</dbReference>
<dbReference type="Gene3D" id="3.40.430.10">
    <property type="entry name" value="Dihydrofolate Reductase, subunit A"/>
    <property type="match status" value="1"/>
</dbReference>
<dbReference type="Proteomes" id="UP000574067">
    <property type="component" value="Unassembled WGS sequence"/>
</dbReference>
<dbReference type="GO" id="GO:0005829">
    <property type="term" value="C:cytosol"/>
    <property type="evidence" value="ECO:0007669"/>
    <property type="project" value="TreeGrafter"/>
</dbReference>
<dbReference type="InterPro" id="IPR017925">
    <property type="entry name" value="DHFR_CS"/>
</dbReference>
<dbReference type="GO" id="GO:0046452">
    <property type="term" value="P:dihydrofolate metabolic process"/>
    <property type="evidence" value="ECO:0007669"/>
    <property type="project" value="TreeGrafter"/>
</dbReference>
<dbReference type="AlphaFoldDB" id="A0A848F7L4"/>
<name>A0A848F7L4_9BURK</name>
<accession>A0A848F7L4</accession>
<comment type="catalytic activity">
    <reaction evidence="8">
        <text>(6S)-5,6,7,8-tetrahydrofolate + NADP(+) = 7,8-dihydrofolate + NADPH + H(+)</text>
        <dbReference type="Rhea" id="RHEA:15009"/>
        <dbReference type="ChEBI" id="CHEBI:15378"/>
        <dbReference type="ChEBI" id="CHEBI:57451"/>
        <dbReference type="ChEBI" id="CHEBI:57453"/>
        <dbReference type="ChEBI" id="CHEBI:57783"/>
        <dbReference type="ChEBI" id="CHEBI:58349"/>
        <dbReference type="EC" id="1.5.1.3"/>
    </reaction>
</comment>
<dbReference type="InterPro" id="IPR024072">
    <property type="entry name" value="DHFR-like_dom_sf"/>
</dbReference>
<sequence>MKLTLVAAVARNGVIGRDNDMPWRLPEDLKHFRRVTLGAPVLMGRRTWDSLPAAFKPLPGRRNVVITRNPDWHVEGAEAAPSLEAALQRLADAAAVYVVGGAQLYAQALERADELVLTEIDRDFEGDTRFPDFDRGRFTEVARETHRAAPPNDFDFAFVTYRRQR</sequence>
<dbReference type="Pfam" id="PF00186">
    <property type="entry name" value="DHFR_1"/>
    <property type="match status" value="1"/>
</dbReference>
<dbReference type="PANTHER" id="PTHR48069">
    <property type="entry name" value="DIHYDROFOLATE REDUCTASE"/>
    <property type="match status" value="1"/>
</dbReference>
<dbReference type="PANTHER" id="PTHR48069:SF3">
    <property type="entry name" value="DIHYDROFOLATE REDUCTASE"/>
    <property type="match status" value="1"/>
</dbReference>
<evidence type="ECO:0000256" key="7">
    <source>
        <dbReference type="ARBA" id="ARBA00025067"/>
    </source>
</evidence>
<dbReference type="GO" id="GO:0004146">
    <property type="term" value="F:dihydrofolate reductase activity"/>
    <property type="evidence" value="ECO:0007669"/>
    <property type="project" value="UniProtKB-EC"/>
</dbReference>